<evidence type="ECO:0000256" key="1">
    <source>
        <dbReference type="ARBA" id="ARBA00003529"/>
    </source>
</evidence>
<name>A0A6A0B7J1_9LACT</name>
<dbReference type="PANTHER" id="PTHR33602:SF1">
    <property type="entry name" value="REGULATORY PROTEIN RECX FAMILY PROTEIN"/>
    <property type="match status" value="1"/>
</dbReference>
<evidence type="ECO:0000259" key="9">
    <source>
        <dbReference type="Pfam" id="PF21982"/>
    </source>
</evidence>
<feature type="domain" description="RecX second three-helical" evidence="7">
    <location>
        <begin position="105"/>
        <end position="145"/>
    </location>
</feature>
<keyword evidence="11" id="KW-1185">Reference proteome</keyword>
<reference evidence="10 11" key="1">
    <citation type="submission" date="2020-02" db="EMBL/GenBank/DDBJ databases">
        <title>Draft genome sequence of Lactococcus sp. Hs20B0-1.</title>
        <authorList>
            <person name="Noda S."/>
            <person name="Yuki M."/>
            <person name="Ohkuma M."/>
        </authorList>
    </citation>
    <scope>NUCLEOTIDE SEQUENCE [LARGE SCALE GENOMIC DNA]</scope>
    <source>
        <strain evidence="10 11">Hs20B0-1</strain>
    </source>
</reference>
<evidence type="ECO:0000256" key="6">
    <source>
        <dbReference type="HAMAP-Rule" id="MF_01114"/>
    </source>
</evidence>
<dbReference type="Pfam" id="PF21982">
    <property type="entry name" value="RecX_HTH1"/>
    <property type="match status" value="1"/>
</dbReference>
<dbReference type="Proteomes" id="UP000475928">
    <property type="component" value="Unassembled WGS sequence"/>
</dbReference>
<comment type="similarity">
    <text evidence="3 6">Belongs to the RecX family.</text>
</comment>
<feature type="domain" description="RecX first three-helical" evidence="9">
    <location>
        <begin position="60"/>
        <end position="98"/>
    </location>
</feature>
<keyword evidence="5 6" id="KW-0963">Cytoplasm</keyword>
<dbReference type="NCBIfam" id="NF010733">
    <property type="entry name" value="PRK14135.1"/>
    <property type="match status" value="1"/>
</dbReference>
<sequence>MAKIILLEKKKRLYKVGFDNDRTIYVTEDTIVKFFLSKGAAFDDAEISEISEFAAFSRGKNLGLYYISFKQRTKNEVIRYLIDHEIPNAQIARIIDELESTRFIDDEAYAESFIRGKILGKSSGPYKIRQKLSEKGLDKALISEKLDELYDEETQVDVAYHLAEKLVMSKYSRLPLKALKLKITTNLTSKGFSYDISRLAIEQLELESDEENESELLQKELEKLLRKYSRNYDGYDLKQRVTNALARKGFDFDVINRELREIDF</sequence>
<gene>
    <name evidence="6 10" type="primary">recX</name>
    <name evidence="10" type="ORF">Hs20B_10310</name>
</gene>
<evidence type="ECO:0000313" key="11">
    <source>
        <dbReference type="Proteomes" id="UP000475928"/>
    </source>
</evidence>
<evidence type="ECO:0000256" key="5">
    <source>
        <dbReference type="ARBA" id="ARBA00022490"/>
    </source>
</evidence>
<dbReference type="InterPro" id="IPR053926">
    <property type="entry name" value="RecX_HTH_1st"/>
</dbReference>
<comment type="caution">
    <text evidence="10">The sequence shown here is derived from an EMBL/GenBank/DDBJ whole genome shotgun (WGS) entry which is preliminary data.</text>
</comment>
<evidence type="ECO:0000256" key="3">
    <source>
        <dbReference type="ARBA" id="ARBA00009695"/>
    </source>
</evidence>
<dbReference type="Pfam" id="PF02631">
    <property type="entry name" value="RecX_HTH2"/>
    <property type="match status" value="1"/>
</dbReference>
<organism evidence="10 11">
    <name type="scientific">Pseudolactococcus insecticola</name>
    <dbReference type="NCBI Taxonomy" id="2709158"/>
    <lineage>
        <taxon>Bacteria</taxon>
        <taxon>Bacillati</taxon>
        <taxon>Bacillota</taxon>
        <taxon>Bacilli</taxon>
        <taxon>Lactobacillales</taxon>
        <taxon>Streptococcaceae</taxon>
        <taxon>Pseudolactococcus</taxon>
    </lineage>
</organism>
<feature type="domain" description="RecX third three-helical" evidence="8">
    <location>
        <begin position="213"/>
        <end position="257"/>
    </location>
</feature>
<dbReference type="Gene3D" id="1.10.10.10">
    <property type="entry name" value="Winged helix-like DNA-binding domain superfamily/Winged helix DNA-binding domain"/>
    <property type="match status" value="4"/>
</dbReference>
<dbReference type="InterPro" id="IPR053925">
    <property type="entry name" value="RecX_HTH_3rd"/>
</dbReference>
<protein>
    <recommendedName>
        <fullName evidence="4 6">Regulatory protein RecX</fullName>
    </recommendedName>
</protein>
<evidence type="ECO:0000259" key="7">
    <source>
        <dbReference type="Pfam" id="PF02631"/>
    </source>
</evidence>
<dbReference type="EMBL" id="BLLH01000004">
    <property type="protein sequence ID" value="GFH40633.1"/>
    <property type="molecule type" value="Genomic_DNA"/>
</dbReference>
<dbReference type="HAMAP" id="MF_01114">
    <property type="entry name" value="RecX"/>
    <property type="match status" value="1"/>
</dbReference>
<dbReference type="InterPro" id="IPR053924">
    <property type="entry name" value="RecX_HTH_2nd"/>
</dbReference>
<dbReference type="Pfam" id="PF21981">
    <property type="entry name" value="RecX_HTH3"/>
    <property type="match status" value="1"/>
</dbReference>
<dbReference type="GO" id="GO:0006282">
    <property type="term" value="P:regulation of DNA repair"/>
    <property type="evidence" value="ECO:0007669"/>
    <property type="project" value="UniProtKB-UniRule"/>
</dbReference>
<evidence type="ECO:0000256" key="2">
    <source>
        <dbReference type="ARBA" id="ARBA00004496"/>
    </source>
</evidence>
<dbReference type="PANTHER" id="PTHR33602">
    <property type="entry name" value="REGULATORY PROTEIN RECX FAMILY PROTEIN"/>
    <property type="match status" value="1"/>
</dbReference>
<comment type="function">
    <text evidence="1 6">Modulates RecA activity.</text>
</comment>
<evidence type="ECO:0000313" key="10">
    <source>
        <dbReference type="EMBL" id="GFH40633.1"/>
    </source>
</evidence>
<accession>A0A6A0B7J1</accession>
<dbReference type="GO" id="GO:0005737">
    <property type="term" value="C:cytoplasm"/>
    <property type="evidence" value="ECO:0007669"/>
    <property type="project" value="UniProtKB-SubCell"/>
</dbReference>
<dbReference type="AlphaFoldDB" id="A0A6A0B7J1"/>
<dbReference type="RefSeq" id="WP_172356318.1">
    <property type="nucleotide sequence ID" value="NZ_BLLH01000004.1"/>
</dbReference>
<dbReference type="InterPro" id="IPR036388">
    <property type="entry name" value="WH-like_DNA-bd_sf"/>
</dbReference>
<evidence type="ECO:0000256" key="4">
    <source>
        <dbReference type="ARBA" id="ARBA00018111"/>
    </source>
</evidence>
<evidence type="ECO:0000259" key="8">
    <source>
        <dbReference type="Pfam" id="PF21981"/>
    </source>
</evidence>
<comment type="subcellular location">
    <subcellularLocation>
        <location evidence="2 6">Cytoplasm</location>
    </subcellularLocation>
</comment>
<dbReference type="InterPro" id="IPR003783">
    <property type="entry name" value="Regulatory_RecX"/>
</dbReference>
<proteinExistence type="inferred from homology"/>